<dbReference type="PANTHER" id="PTHR10272:SF0">
    <property type="entry name" value="PLATELET-ACTIVATING FACTOR ACETYLHYDROLASE"/>
    <property type="match status" value="1"/>
</dbReference>
<dbReference type="InterPro" id="IPR029058">
    <property type="entry name" value="AB_hydrolase_fold"/>
</dbReference>
<evidence type="ECO:0000313" key="5">
    <source>
        <dbReference type="EMBL" id="ATQ43831.1"/>
    </source>
</evidence>
<dbReference type="Gene3D" id="3.40.50.1820">
    <property type="entry name" value="alpha/beta hydrolase"/>
    <property type="match status" value="1"/>
</dbReference>
<dbReference type="InterPro" id="IPR016986">
    <property type="entry name" value="UCP031982_abhydr"/>
</dbReference>
<proteinExistence type="predicted"/>
<keyword evidence="6" id="KW-1185">Reference proteome</keyword>
<feature type="signal peptide" evidence="4">
    <location>
        <begin position="1"/>
        <end position="19"/>
    </location>
</feature>
<feature type="chain" id="PRO_5013601877" evidence="4">
    <location>
        <begin position="20"/>
        <end position="314"/>
    </location>
</feature>
<evidence type="ECO:0000256" key="4">
    <source>
        <dbReference type="SAM" id="SignalP"/>
    </source>
</evidence>
<keyword evidence="4" id="KW-0732">Signal</keyword>
<evidence type="ECO:0000256" key="2">
    <source>
        <dbReference type="ARBA" id="ARBA00022963"/>
    </source>
</evidence>
<dbReference type="SUPFAM" id="SSF53474">
    <property type="entry name" value="alpha/beta-Hydrolases"/>
    <property type="match status" value="1"/>
</dbReference>
<dbReference type="GO" id="GO:0003847">
    <property type="term" value="F:1-alkyl-2-acetylglycerophosphocholine esterase activity"/>
    <property type="evidence" value="ECO:0007669"/>
    <property type="project" value="TreeGrafter"/>
</dbReference>
<dbReference type="KEGG" id="cmb:CSW64_16225"/>
<keyword evidence="2" id="KW-0442">Lipid degradation</keyword>
<dbReference type="PANTHER" id="PTHR10272">
    <property type="entry name" value="PLATELET-ACTIVATING FACTOR ACETYLHYDROLASE"/>
    <property type="match status" value="1"/>
</dbReference>
<keyword evidence="3" id="KW-0443">Lipid metabolism</keyword>
<dbReference type="EMBL" id="CP024201">
    <property type="protein sequence ID" value="ATQ43831.1"/>
    <property type="molecule type" value="Genomic_DNA"/>
</dbReference>
<evidence type="ECO:0000313" key="6">
    <source>
        <dbReference type="Proteomes" id="UP000228945"/>
    </source>
</evidence>
<sequence length="314" mass="33280">MITAFVLAAVLGAAAPSAAVPSVASPAPSPAAATAVSFRAISVPDGGGPPIEVGVWSVGDLAAGQGRKLIVMSHGSGGHFRGQEDTARALAAAGYVVASLTHGGDNWRDSSRAADIAERPRQFTMVIDHMLKAWDGRPALDQDKVGAFGFSAGGFTVLTAAGGEPDMTRMSGHCRDHPDFFDCRLVSAHPPSALPKTWSHDSRIAAVVAAAPALGFTFDRARLAGVRQPVQLWRAEKDQILPSPLYAEPVRDALPRPPEYLVVDDAGHFDFLPPCSERLAAQAPMICAPTPGFDRAAFHERFNREVVRFFRANL</sequence>
<organism evidence="5 6">
    <name type="scientific">Caulobacter mirabilis</name>
    <dbReference type="NCBI Taxonomy" id="69666"/>
    <lineage>
        <taxon>Bacteria</taxon>
        <taxon>Pseudomonadati</taxon>
        <taxon>Pseudomonadota</taxon>
        <taxon>Alphaproteobacteria</taxon>
        <taxon>Caulobacterales</taxon>
        <taxon>Caulobacteraceae</taxon>
        <taxon>Caulobacter</taxon>
    </lineage>
</organism>
<dbReference type="GO" id="GO:0016042">
    <property type="term" value="P:lipid catabolic process"/>
    <property type="evidence" value="ECO:0007669"/>
    <property type="project" value="UniProtKB-KW"/>
</dbReference>
<evidence type="ECO:0000256" key="3">
    <source>
        <dbReference type="ARBA" id="ARBA00023098"/>
    </source>
</evidence>
<gene>
    <name evidence="5" type="ORF">CSW64_16225</name>
</gene>
<dbReference type="AlphaFoldDB" id="A0A2D2B0P4"/>
<evidence type="ECO:0000256" key="1">
    <source>
        <dbReference type="ARBA" id="ARBA00022801"/>
    </source>
</evidence>
<name>A0A2D2B0P4_9CAUL</name>
<dbReference type="PIRSF" id="PIRSF031982">
    <property type="entry name" value="UCP031982_abhydr"/>
    <property type="match status" value="1"/>
</dbReference>
<accession>A0A2D2B0P4</accession>
<dbReference type="Proteomes" id="UP000228945">
    <property type="component" value="Chromosome"/>
</dbReference>
<dbReference type="RefSeq" id="WP_099623079.1">
    <property type="nucleotide sequence ID" value="NZ_CP024201.1"/>
</dbReference>
<protein>
    <submittedName>
        <fullName evidence="5">Dienelactone hydrolase</fullName>
    </submittedName>
</protein>
<reference evidence="5 6" key="1">
    <citation type="submission" date="2017-10" db="EMBL/GenBank/DDBJ databases">
        <title>Genome sequence of Caulobacter mirabilis FWC38.</title>
        <authorList>
            <person name="Fiebig A."/>
            <person name="Crosson S."/>
        </authorList>
    </citation>
    <scope>NUCLEOTIDE SEQUENCE [LARGE SCALE GENOMIC DNA]</scope>
    <source>
        <strain evidence="5 6">FWC 38</strain>
    </source>
</reference>
<dbReference type="OrthoDB" id="9814760at2"/>
<keyword evidence="1 5" id="KW-0378">Hydrolase</keyword>